<dbReference type="PROSITE" id="PS50235">
    <property type="entry name" value="USP_3"/>
    <property type="match status" value="1"/>
</dbReference>
<reference evidence="9 10" key="1">
    <citation type="submission" date="2020-02" db="EMBL/GenBank/DDBJ databases">
        <title>A chromosome-scale genome assembly of the black bullhead catfish (Ameiurus melas).</title>
        <authorList>
            <person name="Wen M."/>
            <person name="Zham M."/>
            <person name="Cabau C."/>
            <person name="Klopp C."/>
            <person name="Donnadieu C."/>
            <person name="Roques C."/>
            <person name="Bouchez O."/>
            <person name="Lampietro C."/>
            <person name="Jouanno E."/>
            <person name="Herpin A."/>
            <person name="Louis A."/>
            <person name="Berthelot C."/>
            <person name="Parey E."/>
            <person name="Roest-Crollius H."/>
            <person name="Braasch I."/>
            <person name="Postlethwait J."/>
            <person name="Robinson-Rechavi M."/>
            <person name="Echchiki A."/>
            <person name="Begum T."/>
            <person name="Montfort J."/>
            <person name="Schartl M."/>
            <person name="Bobe J."/>
            <person name="Guiguen Y."/>
        </authorList>
    </citation>
    <scope>NUCLEOTIDE SEQUENCE [LARGE SCALE GENOMIC DNA]</scope>
    <source>
        <strain evidence="9">M_S1</strain>
        <tissue evidence="9">Blood</tissue>
    </source>
</reference>
<evidence type="ECO:0000259" key="8">
    <source>
        <dbReference type="PROSITE" id="PS50235"/>
    </source>
</evidence>
<feature type="domain" description="USP" evidence="8">
    <location>
        <begin position="28"/>
        <end position="309"/>
    </location>
</feature>
<feature type="compositionally biased region" description="Basic and acidic residues" evidence="7">
    <location>
        <begin position="1421"/>
        <end position="1437"/>
    </location>
</feature>
<dbReference type="Pfam" id="PF18373">
    <property type="entry name" value="Spectrin_2"/>
    <property type="match status" value="1"/>
</dbReference>
<comment type="caution">
    <text evidence="9">The sequence shown here is derived from an EMBL/GenBank/DDBJ whole genome shotgun (WGS) entry which is preliminary data.</text>
</comment>
<dbReference type="GO" id="GO:0016579">
    <property type="term" value="P:protein deubiquitination"/>
    <property type="evidence" value="ECO:0007669"/>
    <property type="project" value="InterPro"/>
</dbReference>
<proteinExistence type="inferred from homology"/>
<feature type="region of interest" description="Disordered" evidence="7">
    <location>
        <begin position="1341"/>
        <end position="1388"/>
    </location>
</feature>
<dbReference type="InterPro" id="IPR038765">
    <property type="entry name" value="Papain-like_cys_pep_sf"/>
</dbReference>
<dbReference type="FunFam" id="3.90.1290.10:FF:000002">
    <property type="entry name" value="Plectin a"/>
    <property type="match status" value="1"/>
</dbReference>
<feature type="region of interest" description="Disordered" evidence="7">
    <location>
        <begin position="1290"/>
        <end position="1324"/>
    </location>
</feature>
<evidence type="ECO:0000256" key="7">
    <source>
        <dbReference type="SAM" id="MobiDB-lite"/>
    </source>
</evidence>
<dbReference type="InterPro" id="IPR018200">
    <property type="entry name" value="USP_CS"/>
</dbReference>
<evidence type="ECO:0000256" key="1">
    <source>
        <dbReference type="ARBA" id="ARBA00004568"/>
    </source>
</evidence>
<dbReference type="Pfam" id="PF00435">
    <property type="entry name" value="Spectrin"/>
    <property type="match status" value="1"/>
</dbReference>
<evidence type="ECO:0000256" key="3">
    <source>
        <dbReference type="ARBA" id="ARBA00022553"/>
    </source>
</evidence>
<dbReference type="Gene3D" id="1.20.58.60">
    <property type="match status" value="4"/>
</dbReference>
<comment type="similarity">
    <text evidence="2">Belongs to the plakin or cytolinker family.</text>
</comment>
<dbReference type="InterPro" id="IPR028889">
    <property type="entry name" value="USP"/>
</dbReference>
<dbReference type="InterPro" id="IPR041573">
    <property type="entry name" value="Desmoplakin_Spectrin-like"/>
</dbReference>
<keyword evidence="10" id="KW-1185">Reference proteome</keyword>
<dbReference type="Gene3D" id="1.20.58.1060">
    <property type="match status" value="1"/>
</dbReference>
<dbReference type="GO" id="GO:0048471">
    <property type="term" value="C:perinuclear region of cytoplasm"/>
    <property type="evidence" value="ECO:0007669"/>
    <property type="project" value="TreeGrafter"/>
</dbReference>
<dbReference type="GO" id="GO:0005200">
    <property type="term" value="F:structural constituent of cytoskeleton"/>
    <property type="evidence" value="ECO:0007669"/>
    <property type="project" value="TreeGrafter"/>
</dbReference>
<dbReference type="GO" id="GO:0005925">
    <property type="term" value="C:focal adhesion"/>
    <property type="evidence" value="ECO:0007669"/>
    <property type="project" value="TreeGrafter"/>
</dbReference>
<dbReference type="SUPFAM" id="SSF46966">
    <property type="entry name" value="Spectrin repeat"/>
    <property type="match status" value="4"/>
</dbReference>
<dbReference type="Pfam" id="PF00681">
    <property type="entry name" value="Plectin"/>
    <property type="match status" value="5"/>
</dbReference>
<dbReference type="PROSITE" id="PS00972">
    <property type="entry name" value="USP_1"/>
    <property type="match status" value="1"/>
</dbReference>
<dbReference type="Gene3D" id="2.30.30.40">
    <property type="entry name" value="SH3 Domains"/>
    <property type="match status" value="1"/>
</dbReference>
<dbReference type="InterPro" id="IPR001394">
    <property type="entry name" value="Peptidase_C19_UCH"/>
</dbReference>
<dbReference type="GO" id="GO:0030057">
    <property type="term" value="C:desmosome"/>
    <property type="evidence" value="ECO:0007669"/>
    <property type="project" value="UniProtKB-SubCell"/>
</dbReference>
<evidence type="ECO:0000256" key="6">
    <source>
        <dbReference type="ARBA" id="ARBA00023054"/>
    </source>
</evidence>
<dbReference type="SUPFAM" id="SSF54001">
    <property type="entry name" value="Cysteine proteinases"/>
    <property type="match status" value="1"/>
</dbReference>
<accession>A0A7J6B657</accession>
<dbReference type="Gene3D" id="3.90.1290.10">
    <property type="entry name" value="Plakin repeat"/>
    <property type="match status" value="2"/>
</dbReference>
<dbReference type="GO" id="GO:0004843">
    <property type="term" value="F:cysteine-type deubiquitinase activity"/>
    <property type="evidence" value="ECO:0007669"/>
    <property type="project" value="InterPro"/>
</dbReference>
<organism evidence="9 10">
    <name type="scientific">Ameiurus melas</name>
    <name type="common">Black bullhead</name>
    <name type="synonym">Silurus melas</name>
    <dbReference type="NCBI Taxonomy" id="219545"/>
    <lineage>
        <taxon>Eukaryota</taxon>
        <taxon>Metazoa</taxon>
        <taxon>Chordata</taxon>
        <taxon>Craniata</taxon>
        <taxon>Vertebrata</taxon>
        <taxon>Euteleostomi</taxon>
        <taxon>Actinopterygii</taxon>
        <taxon>Neopterygii</taxon>
        <taxon>Teleostei</taxon>
        <taxon>Ostariophysi</taxon>
        <taxon>Siluriformes</taxon>
        <taxon>Ictaluridae</taxon>
        <taxon>Ameiurus</taxon>
    </lineage>
</organism>
<dbReference type="Proteomes" id="UP000593565">
    <property type="component" value="Unassembled WGS sequence"/>
</dbReference>
<keyword evidence="6" id="KW-0175">Coiled coil</keyword>
<name>A0A7J6B657_AMEME</name>
<feature type="region of interest" description="Disordered" evidence="7">
    <location>
        <begin position="1406"/>
        <end position="1437"/>
    </location>
</feature>
<dbReference type="GO" id="GO:0005882">
    <property type="term" value="C:intermediate filament"/>
    <property type="evidence" value="ECO:0007669"/>
    <property type="project" value="TreeGrafter"/>
</dbReference>
<sequence>MEFSINHYYRNQEGMTSVEKRYTGKRYNGLKNQGATCYLNSVLQCLYMTEDFRKEVESFRADSPDSDKSSTDLRLELQKLFAKIKDDDGTTEGITRSLCISNVHEQQDAVEYYQRTLKEIGPQFSKVFEGKMSNITKCPNNHKFKEKCHFFTIPLPIETGHMDVFEVVKGLDTFFKQVKLDEDNWLYCEHCGKKTETETWNEIEEFPTILTLYPKRFYFDYTQMRLVKNNCGMNIPMQLQINDIGYELYAVINHSGGVGGGHYNADIKSFEDDEWYRFDDSSVTKDTEFCQKNSLCHSQLAYLLMYRKVDGLHPDEKSTSELQLQEYNKLVTNLLRWIRYYISEFEESKFPTSYKEIETIYHNFIDFKMIQLPINETDKNNSRHIYKGFKGSVQAGQIPPGYNPNDVEKEWSQLHEAITKWERLFRNKFERVYCFHERLVNMRMMSGNTVSVYRVPLTHSQLDEVMLYYIQDLLDWVKKNQRYIHNSEWGADLPSIESHLDSRQTPHQSMNDLKSNIHHAEADENFSVARQQNLTGLHGFAVDATNALIWLSERTEEEVKYDWSDDNTNMTAKKDNNTGLMRDLEQMKKKVNTIKATGDKLLKEGHPAQSTIEALTAALETQWRCLQEVCCCSETHLKKNTAYFQFFADVKEAEEKMKKIQQTMKKKYMCDHSTTVTDLEHLLQDIESHNEQLNVFKTHLESLKTRAKTIVQLKPRNPATPVKEKLPIQAITVHRGDMYVLLNNSQPHNWKVKSSNGSKATVPSICFIIPPINKEAEDSISGLAASWQELMILWQKLHADMTSLLSWQYLMRDIQYINSCNIMTQDCHNALQNMKQHHCIFMSNSQDSEFFGADERKQAESAYKNTKKHCKNLLQSAKQGEQDESLYKIYINQIKDLSLSLERCESHIVRCIRQSVDIEPRKSCAQEITEQKKVKTELMRIKKDIDAVVKQSKPALASSQQSTWSSILRTEIDIIQKKIDHFNSLSSDFMDKLQLEKNKEDTRRVKSIDLEIHSTQGTEDVLRNIELCYNHKVPANEKELVCNQSQPKKLCCEAEPDKPVEAEHQDDMQGNKCMPKTHSEGKGDYRMSCVANLKEVCQAVSAQAYLRLQEVNLLYSQMPAYIQNYNWLIQWIADTKQRQQKIQAKPDTEKAFKEQLAQGKKLFEEIKNNKDKVKECEDYAIAYMNAVKDHERQLVIYKPLVGPSSSIKLVFGSDRIKQEISTLKTQYDELWESCFEFKMDIHQYLENKQKANRTFNEEKRIKMAETEPGSHARANAKEVFAYEGEKQKQHIQQQLQELSDQGNLSDQEIKDKSQQEQEALKSRNKIEEGYYNRLRKVAQEETEKFREPVKEETKKKWKAEDELKQNSEAEQQTVKQRQKGTKEFEFKQKAEDAQAKKLAARAKECSEKKATQFQQNTDETENQKQEDEAEEAKCAKAQEQLRYKPETAENASGGLMGHEFYLPNDVVKQEKEFLVEGLRKKINLKELLYSQIIDQKTYTEVTEGLVLVEDLSKDLKKYLEGTSCIAGVIVEVTKERLSIYQAMMKNMITKDIAILLLEAQAATGYVIDPIKNLKLTVEEAVKMEVVGSEFKDQLLYAEKAVTGYVDQYGMVISLFQAMKKGLISKKRGVRLLEAQIATGGIIDPKASHRLPVKMACKRGLFDEEMSSILTDNSDDTKCFFDPNTEENLTYLQLLERCMTDPETRLFLLLLKEKKHERKTSSKPSVRKYRGVIVAQETGKEMSVYAPHCKDLTDHQKCMALVEQKCEREEITGTSKSMITDIRSGHHYDIGYAIARNSIDKSALDQYCAGTQLITKSAYVLSDNMSGFKSHSSSFASTSSYPMNPVPSIRTPAAWTEEMGPVAGILDTHTLEKLSVTEAMHRNLVDRITAQRLLEAQACTGGIIDPNTAEKFTVVDAINKGLIDKIMSDSMDVAQKAFQGVENPITKTKMSAAQALNQGWLHYETGQRFLEIQYLTGGLIEPGVPGRLSLDDAVKKDILDAHTAQKLQDVSGYAKYLICPKTKLKISYKDAMERSKVEEGSCLRLLEASSQY</sequence>
<dbReference type="GO" id="GO:0030056">
    <property type="term" value="C:hemidesmosome"/>
    <property type="evidence" value="ECO:0007669"/>
    <property type="project" value="TreeGrafter"/>
</dbReference>
<keyword evidence="5" id="KW-0965">Cell junction</keyword>
<dbReference type="Pfam" id="PF17902">
    <property type="entry name" value="SH3_10"/>
    <property type="match status" value="1"/>
</dbReference>
<feature type="compositionally biased region" description="Basic and acidic residues" evidence="7">
    <location>
        <begin position="1341"/>
        <end position="1367"/>
    </location>
</feature>
<evidence type="ECO:0000256" key="2">
    <source>
        <dbReference type="ARBA" id="ARBA00009109"/>
    </source>
</evidence>
<dbReference type="SMART" id="SM00250">
    <property type="entry name" value="PLEC"/>
    <property type="match status" value="11"/>
</dbReference>
<keyword evidence="4" id="KW-0677">Repeat</keyword>
<evidence type="ECO:0000256" key="4">
    <source>
        <dbReference type="ARBA" id="ARBA00022737"/>
    </source>
</evidence>
<dbReference type="InterPro" id="IPR035915">
    <property type="entry name" value="Plakin_repeat_sf"/>
</dbReference>
<dbReference type="PROSITE" id="PS00973">
    <property type="entry name" value="USP_2"/>
    <property type="match status" value="1"/>
</dbReference>
<dbReference type="GO" id="GO:0031581">
    <property type="term" value="P:hemidesmosome assembly"/>
    <property type="evidence" value="ECO:0007669"/>
    <property type="project" value="TreeGrafter"/>
</dbReference>
<dbReference type="InterPro" id="IPR018159">
    <property type="entry name" value="Spectrin/alpha-actinin"/>
</dbReference>
<dbReference type="GO" id="GO:0042060">
    <property type="term" value="P:wound healing"/>
    <property type="evidence" value="ECO:0007669"/>
    <property type="project" value="TreeGrafter"/>
</dbReference>
<feature type="compositionally biased region" description="Basic and acidic residues" evidence="7">
    <location>
        <begin position="1307"/>
        <end position="1324"/>
    </location>
</feature>
<dbReference type="GO" id="GO:0030506">
    <property type="term" value="F:ankyrin binding"/>
    <property type="evidence" value="ECO:0007669"/>
    <property type="project" value="TreeGrafter"/>
</dbReference>
<dbReference type="PANTHER" id="PTHR23169">
    <property type="entry name" value="ENVOPLAKIN"/>
    <property type="match status" value="1"/>
</dbReference>
<dbReference type="Pfam" id="PF00443">
    <property type="entry name" value="UCH"/>
    <property type="match status" value="1"/>
</dbReference>
<evidence type="ECO:0000313" key="10">
    <source>
        <dbReference type="Proteomes" id="UP000593565"/>
    </source>
</evidence>
<dbReference type="SUPFAM" id="SSF75399">
    <property type="entry name" value="Plakin repeat"/>
    <property type="match status" value="2"/>
</dbReference>
<dbReference type="EMBL" id="JAAGNN010000005">
    <property type="protein sequence ID" value="KAF4089218.1"/>
    <property type="molecule type" value="Genomic_DNA"/>
</dbReference>
<dbReference type="Pfam" id="PF21019">
    <property type="entry name" value="Spectrin_3"/>
    <property type="match status" value="1"/>
</dbReference>
<dbReference type="GO" id="GO:0045104">
    <property type="term" value="P:intermediate filament cytoskeleton organization"/>
    <property type="evidence" value="ECO:0007669"/>
    <property type="project" value="InterPro"/>
</dbReference>
<dbReference type="InterPro" id="IPR002017">
    <property type="entry name" value="Spectrin_repeat"/>
</dbReference>
<evidence type="ECO:0000256" key="5">
    <source>
        <dbReference type="ARBA" id="ARBA00022949"/>
    </source>
</evidence>
<dbReference type="InterPro" id="IPR041615">
    <property type="entry name" value="Desmoplakin_SH3"/>
</dbReference>
<dbReference type="GO" id="GO:0045296">
    <property type="term" value="F:cadherin binding"/>
    <property type="evidence" value="ECO:0007669"/>
    <property type="project" value="TreeGrafter"/>
</dbReference>
<keyword evidence="3" id="KW-0597">Phosphoprotein</keyword>
<dbReference type="InterPro" id="IPR001101">
    <property type="entry name" value="Plectin_repeat"/>
</dbReference>
<dbReference type="Pfam" id="PF21097">
    <property type="entry name" value="SR_plectin_7"/>
    <property type="match status" value="1"/>
</dbReference>
<dbReference type="Gene3D" id="3.90.70.10">
    <property type="entry name" value="Cysteine proteinases"/>
    <property type="match status" value="1"/>
</dbReference>
<comment type="subcellular location">
    <subcellularLocation>
        <location evidence="1">Cell junction</location>
        <location evidence="1">Desmosome</location>
    </subcellularLocation>
</comment>
<dbReference type="PANTHER" id="PTHR23169:SF32">
    <property type="entry name" value="PLECTIN ISOFORM X1"/>
    <property type="match status" value="1"/>
</dbReference>
<gene>
    <name evidence="9" type="ORF">AMELA_G00063520</name>
</gene>
<dbReference type="SMART" id="SM00150">
    <property type="entry name" value="SPEC"/>
    <property type="match status" value="2"/>
</dbReference>
<dbReference type="FunFam" id="3.90.1290.10:FF:000001">
    <property type="entry name" value="Plectin a"/>
    <property type="match status" value="1"/>
</dbReference>
<evidence type="ECO:0000313" key="9">
    <source>
        <dbReference type="EMBL" id="KAF4089218.1"/>
    </source>
</evidence>
<dbReference type="GO" id="GO:0008307">
    <property type="term" value="F:structural constituent of muscle"/>
    <property type="evidence" value="ECO:0007669"/>
    <property type="project" value="TreeGrafter"/>
</dbReference>
<dbReference type="GO" id="GO:0042383">
    <property type="term" value="C:sarcolemma"/>
    <property type="evidence" value="ECO:0007669"/>
    <property type="project" value="TreeGrafter"/>
</dbReference>
<dbReference type="InterPro" id="IPR043197">
    <property type="entry name" value="Plakin"/>
</dbReference>
<dbReference type="Gene3D" id="3.30.160.780">
    <property type="match status" value="1"/>
</dbReference>
<protein>
    <recommendedName>
        <fullName evidence="8">USP domain-containing protein</fullName>
    </recommendedName>
</protein>
<dbReference type="CDD" id="cd00176">
    <property type="entry name" value="SPEC"/>
    <property type="match status" value="1"/>
</dbReference>